<dbReference type="InterPro" id="IPR005467">
    <property type="entry name" value="His_kinase_dom"/>
</dbReference>
<dbReference type="PROSITE" id="PS50109">
    <property type="entry name" value="HIS_KIN"/>
    <property type="match status" value="1"/>
</dbReference>
<sequence length="479" mass="52634">MSIRLRLALCYGALFALILPFVTGLSYAIHARGQYDDLDRTLIVSTEHAAVEAASSASGPHLAQGEKGFEIALRLYSPNGLLQDQTLGTASLPSIDPRLILRTPTGPAFDTMARLFPPLLGTAAVTPDRGSAFGLMSTPQQRWRVYVLPFHAGQRAGYLEAVTPLGRLDDSIQIFRLTLPLVGLVSLLVALLGSWAIAGNALRPVTQMIQAAQTITFSRDLSRRIAAPMHHDELGRLAATFNEMLVSINTAHQTQQRFVADASHELRAPLTAIQGNIELLRRKPEMPDIDRAEALIELEREAARLSRLVADLLILARADAGIALKHCPLDLDLLVLDAFRETRYLAHGQTLQLAPFEPVQIEGDEDRLKQLLLILLDNALKYTPVGDQVTLGLCRHGCEVDMLVRDTGIGIEPEVLPHVFERFYRADPARSRDPGGTGLGLSIAQWIVEQHAGKIWLESQPRQGTLVTVRLPLRDHSSH</sequence>
<organism evidence="14 15">
    <name type="scientific">Dictyobacter aurantiacus</name>
    <dbReference type="NCBI Taxonomy" id="1936993"/>
    <lineage>
        <taxon>Bacteria</taxon>
        <taxon>Bacillati</taxon>
        <taxon>Chloroflexota</taxon>
        <taxon>Ktedonobacteria</taxon>
        <taxon>Ktedonobacterales</taxon>
        <taxon>Dictyobacteraceae</taxon>
        <taxon>Dictyobacter</taxon>
    </lineage>
</organism>
<dbReference type="Gene3D" id="3.30.565.10">
    <property type="entry name" value="Histidine kinase-like ATPase, C-terminal domain"/>
    <property type="match status" value="1"/>
</dbReference>
<evidence type="ECO:0000313" key="15">
    <source>
        <dbReference type="Proteomes" id="UP000287224"/>
    </source>
</evidence>
<comment type="catalytic activity">
    <reaction evidence="1">
        <text>ATP + protein L-histidine = ADP + protein N-phospho-L-histidine.</text>
        <dbReference type="EC" id="2.7.13.3"/>
    </reaction>
</comment>
<evidence type="ECO:0000256" key="11">
    <source>
        <dbReference type="SAM" id="Phobius"/>
    </source>
</evidence>
<protein>
    <recommendedName>
        <fullName evidence="3">histidine kinase</fullName>
        <ecNumber evidence="3">2.7.13.3</ecNumber>
    </recommendedName>
</protein>
<evidence type="ECO:0000256" key="9">
    <source>
        <dbReference type="ARBA" id="ARBA00023012"/>
    </source>
</evidence>
<dbReference type="GO" id="GO:0005886">
    <property type="term" value="C:plasma membrane"/>
    <property type="evidence" value="ECO:0007669"/>
    <property type="project" value="TreeGrafter"/>
</dbReference>
<keyword evidence="5" id="KW-0808">Transferase</keyword>
<name>A0A401Z9A0_9CHLR</name>
<dbReference type="OrthoDB" id="9786919at2"/>
<dbReference type="CDD" id="cd00082">
    <property type="entry name" value="HisKA"/>
    <property type="match status" value="1"/>
</dbReference>
<keyword evidence="15" id="KW-1185">Reference proteome</keyword>
<dbReference type="Pfam" id="PF00512">
    <property type="entry name" value="HisKA"/>
    <property type="match status" value="1"/>
</dbReference>
<evidence type="ECO:0000256" key="7">
    <source>
        <dbReference type="ARBA" id="ARBA00022777"/>
    </source>
</evidence>
<evidence type="ECO:0000259" key="12">
    <source>
        <dbReference type="PROSITE" id="PS50109"/>
    </source>
</evidence>
<keyword evidence="9" id="KW-0902">Two-component regulatory system</keyword>
<evidence type="ECO:0000256" key="3">
    <source>
        <dbReference type="ARBA" id="ARBA00012438"/>
    </source>
</evidence>
<evidence type="ECO:0000256" key="8">
    <source>
        <dbReference type="ARBA" id="ARBA00022989"/>
    </source>
</evidence>
<dbReference type="CDD" id="cd00075">
    <property type="entry name" value="HATPase"/>
    <property type="match status" value="1"/>
</dbReference>
<evidence type="ECO:0000256" key="1">
    <source>
        <dbReference type="ARBA" id="ARBA00000085"/>
    </source>
</evidence>
<evidence type="ECO:0000256" key="5">
    <source>
        <dbReference type="ARBA" id="ARBA00022679"/>
    </source>
</evidence>
<proteinExistence type="predicted"/>
<evidence type="ECO:0000313" key="14">
    <source>
        <dbReference type="EMBL" id="GCE03425.1"/>
    </source>
</evidence>
<keyword evidence="8 11" id="KW-1133">Transmembrane helix</keyword>
<dbReference type="RefSeq" id="WP_126594704.1">
    <property type="nucleotide sequence ID" value="NZ_BIFQ01000001.1"/>
</dbReference>
<dbReference type="EMBL" id="BIFQ01000001">
    <property type="protein sequence ID" value="GCE03425.1"/>
    <property type="molecule type" value="Genomic_DNA"/>
</dbReference>
<evidence type="ECO:0000256" key="2">
    <source>
        <dbReference type="ARBA" id="ARBA00004370"/>
    </source>
</evidence>
<feature type="domain" description="Histidine kinase" evidence="12">
    <location>
        <begin position="261"/>
        <end position="475"/>
    </location>
</feature>
<feature type="transmembrane region" description="Helical" evidence="11">
    <location>
        <begin position="177"/>
        <end position="198"/>
    </location>
</feature>
<dbReference type="PANTHER" id="PTHR45436:SF5">
    <property type="entry name" value="SENSOR HISTIDINE KINASE TRCS"/>
    <property type="match status" value="1"/>
</dbReference>
<dbReference type="AlphaFoldDB" id="A0A401Z9A0"/>
<keyword evidence="7 14" id="KW-0418">Kinase</keyword>
<dbReference type="PROSITE" id="PS50885">
    <property type="entry name" value="HAMP"/>
    <property type="match status" value="1"/>
</dbReference>
<dbReference type="Pfam" id="PF02518">
    <property type="entry name" value="HATPase_c"/>
    <property type="match status" value="1"/>
</dbReference>
<gene>
    <name evidence="14" type="ORF">KDAU_07540</name>
</gene>
<dbReference type="Gene3D" id="6.10.340.10">
    <property type="match status" value="1"/>
</dbReference>
<feature type="domain" description="HAMP" evidence="13">
    <location>
        <begin position="199"/>
        <end position="253"/>
    </location>
</feature>
<dbReference type="FunFam" id="3.30.565.10:FF:000006">
    <property type="entry name" value="Sensor histidine kinase WalK"/>
    <property type="match status" value="1"/>
</dbReference>
<dbReference type="InterPro" id="IPR036890">
    <property type="entry name" value="HATPase_C_sf"/>
</dbReference>
<evidence type="ECO:0000256" key="4">
    <source>
        <dbReference type="ARBA" id="ARBA00022553"/>
    </source>
</evidence>
<reference evidence="15" key="1">
    <citation type="submission" date="2018-12" db="EMBL/GenBank/DDBJ databases">
        <title>Tengunoibacter tsumagoiensis gen. nov., sp. nov., Dictyobacter kobayashii sp. nov., D. alpinus sp. nov., and D. joshuensis sp. nov. and description of Dictyobacteraceae fam. nov. within the order Ktedonobacterales isolated from Tengu-no-mugimeshi.</title>
        <authorList>
            <person name="Wang C.M."/>
            <person name="Zheng Y."/>
            <person name="Sakai Y."/>
            <person name="Toyoda A."/>
            <person name="Minakuchi Y."/>
            <person name="Abe K."/>
            <person name="Yokota A."/>
            <person name="Yabe S."/>
        </authorList>
    </citation>
    <scope>NUCLEOTIDE SEQUENCE [LARGE SCALE GENOMIC DNA]</scope>
    <source>
        <strain evidence="15">S-27</strain>
    </source>
</reference>
<keyword evidence="4" id="KW-0597">Phosphoprotein</keyword>
<dbReference type="InterPro" id="IPR004358">
    <property type="entry name" value="Sig_transdc_His_kin-like_C"/>
</dbReference>
<dbReference type="SMART" id="SM00387">
    <property type="entry name" value="HATPase_c"/>
    <property type="match status" value="1"/>
</dbReference>
<evidence type="ECO:0000256" key="6">
    <source>
        <dbReference type="ARBA" id="ARBA00022692"/>
    </source>
</evidence>
<dbReference type="SMART" id="SM00304">
    <property type="entry name" value="HAMP"/>
    <property type="match status" value="1"/>
</dbReference>
<dbReference type="CDD" id="cd06225">
    <property type="entry name" value="HAMP"/>
    <property type="match status" value="1"/>
</dbReference>
<comment type="subcellular location">
    <subcellularLocation>
        <location evidence="2">Membrane</location>
    </subcellularLocation>
</comment>
<dbReference type="InterPro" id="IPR003660">
    <property type="entry name" value="HAMP_dom"/>
</dbReference>
<dbReference type="PRINTS" id="PR00344">
    <property type="entry name" value="BCTRLSENSOR"/>
</dbReference>
<dbReference type="InterPro" id="IPR003661">
    <property type="entry name" value="HisK_dim/P_dom"/>
</dbReference>
<evidence type="ECO:0000259" key="13">
    <source>
        <dbReference type="PROSITE" id="PS50885"/>
    </source>
</evidence>
<dbReference type="SUPFAM" id="SSF55874">
    <property type="entry name" value="ATPase domain of HSP90 chaperone/DNA topoisomerase II/histidine kinase"/>
    <property type="match status" value="1"/>
</dbReference>
<keyword evidence="10 11" id="KW-0472">Membrane</keyword>
<dbReference type="EC" id="2.7.13.3" evidence="3"/>
<dbReference type="SUPFAM" id="SSF47384">
    <property type="entry name" value="Homodimeric domain of signal transducing histidine kinase"/>
    <property type="match status" value="1"/>
</dbReference>
<dbReference type="SUPFAM" id="SSF158472">
    <property type="entry name" value="HAMP domain-like"/>
    <property type="match status" value="1"/>
</dbReference>
<dbReference type="Proteomes" id="UP000287224">
    <property type="component" value="Unassembled WGS sequence"/>
</dbReference>
<accession>A0A401Z9A0</accession>
<dbReference type="Gene3D" id="1.10.287.130">
    <property type="match status" value="1"/>
</dbReference>
<dbReference type="GO" id="GO:0000155">
    <property type="term" value="F:phosphorelay sensor kinase activity"/>
    <property type="evidence" value="ECO:0007669"/>
    <property type="project" value="InterPro"/>
</dbReference>
<dbReference type="SMART" id="SM00388">
    <property type="entry name" value="HisKA"/>
    <property type="match status" value="1"/>
</dbReference>
<dbReference type="Pfam" id="PF00672">
    <property type="entry name" value="HAMP"/>
    <property type="match status" value="1"/>
</dbReference>
<comment type="caution">
    <text evidence="14">The sequence shown here is derived from an EMBL/GenBank/DDBJ whole genome shotgun (WGS) entry which is preliminary data.</text>
</comment>
<keyword evidence="6 11" id="KW-0812">Transmembrane</keyword>
<dbReference type="InterPro" id="IPR036097">
    <property type="entry name" value="HisK_dim/P_sf"/>
</dbReference>
<dbReference type="FunFam" id="1.10.287.130:FF:000001">
    <property type="entry name" value="Two-component sensor histidine kinase"/>
    <property type="match status" value="1"/>
</dbReference>
<dbReference type="PANTHER" id="PTHR45436">
    <property type="entry name" value="SENSOR HISTIDINE KINASE YKOH"/>
    <property type="match status" value="1"/>
</dbReference>
<dbReference type="InterPro" id="IPR050428">
    <property type="entry name" value="TCS_sensor_his_kinase"/>
</dbReference>
<dbReference type="InterPro" id="IPR003594">
    <property type="entry name" value="HATPase_dom"/>
</dbReference>
<evidence type="ECO:0000256" key="10">
    <source>
        <dbReference type="ARBA" id="ARBA00023136"/>
    </source>
</evidence>